<dbReference type="Proteomes" id="UP000241546">
    <property type="component" value="Unassembled WGS sequence"/>
</dbReference>
<organism evidence="3 4">
    <name type="scientific">Trichoderma citrinoviride</name>
    <dbReference type="NCBI Taxonomy" id="58853"/>
    <lineage>
        <taxon>Eukaryota</taxon>
        <taxon>Fungi</taxon>
        <taxon>Dikarya</taxon>
        <taxon>Ascomycota</taxon>
        <taxon>Pezizomycotina</taxon>
        <taxon>Sordariomycetes</taxon>
        <taxon>Hypocreomycetidae</taxon>
        <taxon>Hypocreales</taxon>
        <taxon>Hypocreaceae</taxon>
        <taxon>Trichoderma</taxon>
    </lineage>
</organism>
<evidence type="ECO:0000259" key="2">
    <source>
        <dbReference type="PROSITE" id="PS50837"/>
    </source>
</evidence>
<reference evidence="4" key="1">
    <citation type="submission" date="2016-07" db="EMBL/GenBank/DDBJ databases">
        <title>Multiple horizontal gene transfer events from other fungi enriched the ability of initially mycotrophic Trichoderma (Ascomycota) to feed on dead plant biomass.</title>
        <authorList>
            <consortium name="DOE Joint Genome Institute"/>
            <person name="Atanasova L."/>
            <person name="Chenthamara K."/>
            <person name="Zhang J."/>
            <person name="Grujic M."/>
            <person name="Henrissat B."/>
            <person name="Kuo A."/>
            <person name="Aerts A."/>
            <person name="Salamov A."/>
            <person name="Lipzen A."/>
            <person name="Labutti K."/>
            <person name="Barry K."/>
            <person name="Miao Y."/>
            <person name="Rahimi M.J."/>
            <person name="Shen Q."/>
            <person name="Grigoriev I.V."/>
            <person name="Kubicek C.P."/>
            <person name="Druzhinina I.S."/>
        </authorList>
    </citation>
    <scope>NUCLEOTIDE SEQUENCE [LARGE SCALE GENOMIC DNA]</scope>
    <source>
        <strain evidence="4">TUCIM 6016</strain>
    </source>
</reference>
<dbReference type="AlphaFoldDB" id="A0A2T4BBJ7"/>
<name>A0A2T4BBJ7_9HYPO</name>
<dbReference type="PANTHER" id="PTHR10039">
    <property type="entry name" value="AMELOGENIN"/>
    <property type="match status" value="1"/>
</dbReference>
<dbReference type="SUPFAM" id="SSF50969">
    <property type="entry name" value="YVTN repeat-like/Quinoprotein amine dehydrogenase"/>
    <property type="match status" value="1"/>
</dbReference>
<dbReference type="EMBL" id="KZ680212">
    <property type="protein sequence ID" value="PTB66713.1"/>
    <property type="molecule type" value="Genomic_DNA"/>
</dbReference>
<proteinExistence type="predicted"/>
<dbReference type="SUPFAM" id="SSF52540">
    <property type="entry name" value="P-loop containing nucleoside triphosphate hydrolases"/>
    <property type="match status" value="1"/>
</dbReference>
<dbReference type="InterPro" id="IPR007111">
    <property type="entry name" value="NACHT_NTPase"/>
</dbReference>
<evidence type="ECO:0000256" key="1">
    <source>
        <dbReference type="ARBA" id="ARBA00022737"/>
    </source>
</evidence>
<sequence>MSSICNYYRNRGFVLLRDIVKLDDWEGKFKSIQKADDVLRKKINTFLGLEAKSHLKDLVDHTKAHERYHRTKEDQQCLRDLRITDPRADRNRIEDTKGGLLQESYQWILENPQFKTWRVSRDSHENRLLWLRGDPGKGKTMLLCGLVKELREQSASCLVTFFFCQATDPTINNHIAVLRGLMWLLADQRPSLISHIRKVYDTAGKSAFDEGNAWYTLSEIFGNMLGDEGLPLVHIVIDALDECTKGMTELLGFIQKTSRLHNVKWVVSSRNWTEIEEKLNQEMSLSLEVNATLVETAVDAYISLKASQIAILRQDDDLKEKVCSQIRKKANGTFLWAAIVIQRLNIKAYYDNESEILGLLDEMPQDLSKLYALMLERTSQLEGKGPELCRAILAIATLAHRPLHLDELSCLVGFKGNLRNLPRMKELVNDCGSFLTVREDIVYFIHQSAKDYLADDLSSRPVIFPSGEERVHYDMVSNSLDAMKLILRENIYGLDHLGILIDDISPPDPNPLRRILYSCTNWVAHLCAVASSQDHFRPQSEVVDNGEVLSFLETHFLHWLEALSLTRNLPSNTRDIKRLSGLLKTAEKDKLQAFVYDASRFMQYHAHIMESVPMQIYVSALLFSPTESLVRTRFGGKLSSWILLNPITERIWSPCLQVIQTEYDVTADSSGTDLLILNDDSRDVEVWDVTSGKRSQILSHAEIVKYAMFLSDSGRILTFSNRLACSWDANSGTKLSESSIYDLNIGWQVASVSSDGRLVADPPLSANGVIVWDTAQGQVQHELRWNSSMPARKLLWLDDMRALAGKERISLPICCAYFRPCFDVESPYILTQFGRIHWNKLLAQADTLQSAHDYSRMTEGYGLNSDGSWVTWNGRNILWLPPGYRRRGRRVISHDCLIMDTYNPESPCIIRFFGPPPFQSLLNSRH</sequence>
<feature type="domain" description="NACHT" evidence="2">
    <location>
        <begin position="127"/>
        <end position="282"/>
    </location>
</feature>
<dbReference type="InterPro" id="IPR027417">
    <property type="entry name" value="P-loop_NTPase"/>
</dbReference>
<keyword evidence="1" id="KW-0677">Repeat</keyword>
<dbReference type="GeneID" id="36598462"/>
<dbReference type="Gene3D" id="2.130.10.10">
    <property type="entry name" value="YVTN repeat-like/Quinoprotein amine dehydrogenase"/>
    <property type="match status" value="1"/>
</dbReference>
<dbReference type="Pfam" id="PF24883">
    <property type="entry name" value="NPHP3_N"/>
    <property type="match status" value="1"/>
</dbReference>
<evidence type="ECO:0000313" key="4">
    <source>
        <dbReference type="Proteomes" id="UP000241546"/>
    </source>
</evidence>
<dbReference type="RefSeq" id="XP_024750033.1">
    <property type="nucleotide sequence ID" value="XM_024890344.1"/>
</dbReference>
<dbReference type="PANTHER" id="PTHR10039:SF17">
    <property type="entry name" value="FUNGAL STAND N-TERMINAL GOODBYE DOMAIN-CONTAINING PROTEIN-RELATED"/>
    <property type="match status" value="1"/>
</dbReference>
<dbReference type="InterPro" id="IPR011044">
    <property type="entry name" value="Quino_amine_DH_bsu"/>
</dbReference>
<dbReference type="OrthoDB" id="538223at2759"/>
<dbReference type="PROSITE" id="PS50837">
    <property type="entry name" value="NACHT"/>
    <property type="match status" value="1"/>
</dbReference>
<keyword evidence="4" id="KW-1185">Reference proteome</keyword>
<protein>
    <submittedName>
        <fullName evidence="3">NACHT-domain-containing protein</fullName>
    </submittedName>
</protein>
<dbReference type="InterPro" id="IPR056884">
    <property type="entry name" value="NPHP3-like_N"/>
</dbReference>
<dbReference type="Gene3D" id="3.40.50.300">
    <property type="entry name" value="P-loop containing nucleotide triphosphate hydrolases"/>
    <property type="match status" value="1"/>
</dbReference>
<gene>
    <name evidence="3" type="ORF">BBK36DRAFT_1117386</name>
</gene>
<accession>A0A2T4BBJ7</accession>
<dbReference type="InterPro" id="IPR015943">
    <property type="entry name" value="WD40/YVTN_repeat-like_dom_sf"/>
</dbReference>
<evidence type="ECO:0000313" key="3">
    <source>
        <dbReference type="EMBL" id="PTB66713.1"/>
    </source>
</evidence>